<evidence type="ECO:0000256" key="10">
    <source>
        <dbReference type="ARBA" id="ARBA00022840"/>
    </source>
</evidence>
<organism evidence="19 20">
    <name type="scientific">Mycobacterium bourgelatii</name>
    <dbReference type="NCBI Taxonomy" id="1273442"/>
    <lineage>
        <taxon>Bacteria</taxon>
        <taxon>Bacillati</taxon>
        <taxon>Actinomycetota</taxon>
        <taxon>Actinomycetes</taxon>
        <taxon>Mycobacteriales</taxon>
        <taxon>Mycobacteriaceae</taxon>
        <taxon>Mycobacterium</taxon>
    </lineage>
</organism>
<dbReference type="Gene3D" id="1.10.510.10">
    <property type="entry name" value="Transferase(Phosphotransferase) domain 1"/>
    <property type="match status" value="1"/>
</dbReference>
<comment type="caution">
    <text evidence="19">The sequence shown here is derived from an EMBL/GenBank/DDBJ whole genome shotgun (WGS) entry which is preliminary data.</text>
</comment>
<accession>A0A7I9YY52</accession>
<dbReference type="EC" id="2.7.11.1" evidence="2"/>
<evidence type="ECO:0000256" key="12">
    <source>
        <dbReference type="ARBA" id="ARBA00023136"/>
    </source>
</evidence>
<dbReference type="GO" id="GO:0004674">
    <property type="term" value="F:protein serine/threonine kinase activity"/>
    <property type="evidence" value="ECO:0007669"/>
    <property type="project" value="UniProtKB-KW"/>
</dbReference>
<comment type="catalytic activity">
    <reaction evidence="14">
        <text>L-seryl-[protein] + ATP = O-phospho-L-seryl-[protein] + ADP + H(+)</text>
        <dbReference type="Rhea" id="RHEA:17989"/>
        <dbReference type="Rhea" id="RHEA-COMP:9863"/>
        <dbReference type="Rhea" id="RHEA-COMP:11604"/>
        <dbReference type="ChEBI" id="CHEBI:15378"/>
        <dbReference type="ChEBI" id="CHEBI:29999"/>
        <dbReference type="ChEBI" id="CHEBI:30616"/>
        <dbReference type="ChEBI" id="CHEBI:83421"/>
        <dbReference type="ChEBI" id="CHEBI:456216"/>
        <dbReference type="EC" id="2.7.11.1"/>
    </reaction>
</comment>
<dbReference type="GO" id="GO:0005524">
    <property type="term" value="F:ATP binding"/>
    <property type="evidence" value="ECO:0007669"/>
    <property type="project" value="UniProtKB-UniRule"/>
</dbReference>
<evidence type="ECO:0000256" key="15">
    <source>
        <dbReference type="PROSITE-ProRule" id="PRU10141"/>
    </source>
</evidence>
<evidence type="ECO:0000313" key="19">
    <source>
        <dbReference type="EMBL" id="GFG93492.1"/>
    </source>
</evidence>
<keyword evidence="4" id="KW-0723">Serine/threonine-protein kinase</keyword>
<evidence type="ECO:0000256" key="5">
    <source>
        <dbReference type="ARBA" id="ARBA00022553"/>
    </source>
</evidence>
<dbReference type="GO" id="GO:0005886">
    <property type="term" value="C:plasma membrane"/>
    <property type="evidence" value="ECO:0007669"/>
    <property type="project" value="UniProtKB-SubCell"/>
</dbReference>
<evidence type="ECO:0000256" key="6">
    <source>
        <dbReference type="ARBA" id="ARBA00022679"/>
    </source>
</evidence>
<dbReference type="FunFam" id="1.10.510.10:FF:000021">
    <property type="entry name" value="Serine/threonine protein kinase"/>
    <property type="match status" value="1"/>
</dbReference>
<dbReference type="InterPro" id="IPR017441">
    <property type="entry name" value="Protein_kinase_ATP_BS"/>
</dbReference>
<evidence type="ECO:0000256" key="8">
    <source>
        <dbReference type="ARBA" id="ARBA00022741"/>
    </source>
</evidence>
<dbReference type="EMBL" id="BLKZ01000002">
    <property type="protein sequence ID" value="GFG93492.1"/>
    <property type="molecule type" value="Genomic_DNA"/>
</dbReference>
<keyword evidence="7 17" id="KW-0812">Transmembrane</keyword>
<feature type="domain" description="Protein kinase" evidence="18">
    <location>
        <begin position="8"/>
        <end position="268"/>
    </location>
</feature>
<gene>
    <name evidence="19" type="ORF">MBOU_55340</name>
</gene>
<proteinExistence type="predicted"/>
<sequence length="511" mass="54544">MDEVFGRYRLISVIGQGAMGTVYRARDTEIGRDVAIKVLPSQLANEPGYEQRFRREAYTAARLTEPHIIPIYDTGEIDGRLYLVMPIIEGTDVDALLRREGPMPAERAVGIIEQLAAALDAAHAAGLVHRDVKPSNTLVTPRDFVYLIDFGIAHDASATKLTRTGMMVGTMAYMAPERFNTGVADARSDVYALACVLHECLTGELPFPGNSVEQQIAAHLSLDPPRPSRSRPSLPAALDDVIAIGMAKNPDERYQSAAALAAAARRALAAPSNPSVAASTRRHDRPPPPPPRSQPPSRSQPSLPAPPPQRRPIDQPVPQTPRRPTRLIAVIAGLAAALIAVIAVSYQLFKPEPPAAETPTAQAPFGSSAAPSTAQPAEPTTQIPIASTPYIKIPGVATCQIDDESVVCQSTWSQAPVVPCPGCPQEMPMDQAIVDPNGKLTWRDANLGTPDGPGGPGWFSLWVSQPYHGFGWTAHADGNGHATFTNDATGHGMKITWVTQGNSGHAEVATF</sequence>
<dbReference type="InterPro" id="IPR011009">
    <property type="entry name" value="Kinase-like_dom_sf"/>
</dbReference>
<evidence type="ECO:0000256" key="3">
    <source>
        <dbReference type="ARBA" id="ARBA00022475"/>
    </source>
</evidence>
<comment type="subcellular location">
    <subcellularLocation>
        <location evidence="1">Cell membrane</location>
        <topology evidence="1">Single-pass membrane protein</topology>
    </subcellularLocation>
</comment>
<keyword evidence="5" id="KW-0597">Phosphoprotein</keyword>
<feature type="binding site" evidence="15">
    <location>
        <position position="37"/>
    </location>
    <ligand>
        <name>ATP</name>
        <dbReference type="ChEBI" id="CHEBI:30616"/>
    </ligand>
</feature>
<feature type="region of interest" description="Disordered" evidence="16">
    <location>
        <begin position="355"/>
        <end position="379"/>
    </location>
</feature>
<dbReference type="PROSITE" id="PS00108">
    <property type="entry name" value="PROTEIN_KINASE_ST"/>
    <property type="match status" value="1"/>
</dbReference>
<keyword evidence="12 17" id="KW-0472">Membrane</keyword>
<feature type="region of interest" description="Disordered" evidence="16">
    <location>
        <begin position="270"/>
        <end position="321"/>
    </location>
</feature>
<dbReference type="PROSITE" id="PS50011">
    <property type="entry name" value="PROTEIN_KINASE_DOM"/>
    <property type="match status" value="1"/>
</dbReference>
<dbReference type="PROSITE" id="PS00107">
    <property type="entry name" value="PROTEIN_KINASE_ATP"/>
    <property type="match status" value="1"/>
</dbReference>
<dbReference type="SMART" id="SM00220">
    <property type="entry name" value="S_TKc"/>
    <property type="match status" value="1"/>
</dbReference>
<dbReference type="GO" id="GO:0045717">
    <property type="term" value="P:negative regulation of fatty acid biosynthetic process"/>
    <property type="evidence" value="ECO:0007669"/>
    <property type="project" value="UniProtKB-ARBA"/>
</dbReference>
<dbReference type="InterPro" id="IPR008271">
    <property type="entry name" value="Ser/Thr_kinase_AS"/>
</dbReference>
<evidence type="ECO:0000313" key="20">
    <source>
        <dbReference type="Proteomes" id="UP000465360"/>
    </source>
</evidence>
<keyword evidence="9" id="KW-0418">Kinase</keyword>
<evidence type="ECO:0000256" key="7">
    <source>
        <dbReference type="ARBA" id="ARBA00022692"/>
    </source>
</evidence>
<dbReference type="PANTHER" id="PTHR43289:SF6">
    <property type="entry name" value="SERINE_THREONINE-PROTEIN KINASE NEKL-3"/>
    <property type="match status" value="1"/>
</dbReference>
<feature type="compositionally biased region" description="Polar residues" evidence="16">
    <location>
        <begin position="369"/>
        <end position="379"/>
    </location>
</feature>
<evidence type="ECO:0000256" key="4">
    <source>
        <dbReference type="ARBA" id="ARBA00022527"/>
    </source>
</evidence>
<evidence type="ECO:0000256" key="11">
    <source>
        <dbReference type="ARBA" id="ARBA00022989"/>
    </source>
</evidence>
<evidence type="ECO:0000256" key="16">
    <source>
        <dbReference type="SAM" id="MobiDB-lite"/>
    </source>
</evidence>
<dbReference type="FunFam" id="3.30.200.20:FF:000035">
    <property type="entry name" value="Serine/threonine protein kinase Stk1"/>
    <property type="match status" value="1"/>
</dbReference>
<name>A0A7I9YY52_MYCBU</name>
<comment type="catalytic activity">
    <reaction evidence="13">
        <text>L-threonyl-[protein] + ATP = O-phospho-L-threonyl-[protein] + ADP + H(+)</text>
        <dbReference type="Rhea" id="RHEA:46608"/>
        <dbReference type="Rhea" id="RHEA-COMP:11060"/>
        <dbReference type="Rhea" id="RHEA-COMP:11605"/>
        <dbReference type="ChEBI" id="CHEBI:15378"/>
        <dbReference type="ChEBI" id="CHEBI:30013"/>
        <dbReference type="ChEBI" id="CHEBI:30616"/>
        <dbReference type="ChEBI" id="CHEBI:61977"/>
        <dbReference type="ChEBI" id="CHEBI:456216"/>
        <dbReference type="EC" id="2.7.11.1"/>
    </reaction>
</comment>
<evidence type="ECO:0000259" key="18">
    <source>
        <dbReference type="PROSITE" id="PS50011"/>
    </source>
</evidence>
<evidence type="ECO:0000256" key="1">
    <source>
        <dbReference type="ARBA" id="ARBA00004162"/>
    </source>
</evidence>
<evidence type="ECO:0000256" key="2">
    <source>
        <dbReference type="ARBA" id="ARBA00012513"/>
    </source>
</evidence>
<protein>
    <recommendedName>
        <fullName evidence="2">non-specific serine/threonine protein kinase</fullName>
        <ecNumber evidence="2">2.7.11.1</ecNumber>
    </recommendedName>
</protein>
<dbReference type="SUPFAM" id="SSF56112">
    <property type="entry name" value="Protein kinase-like (PK-like)"/>
    <property type="match status" value="1"/>
</dbReference>
<dbReference type="RefSeq" id="WP_240355933.1">
    <property type="nucleotide sequence ID" value="NZ_BLKZ01000002.1"/>
</dbReference>
<keyword evidence="8 15" id="KW-0547">Nucleotide-binding</keyword>
<dbReference type="PANTHER" id="PTHR43289">
    <property type="entry name" value="MITOGEN-ACTIVATED PROTEIN KINASE KINASE KINASE 20-RELATED"/>
    <property type="match status" value="1"/>
</dbReference>
<keyword evidence="6" id="KW-0808">Transferase</keyword>
<keyword evidence="11 17" id="KW-1133">Transmembrane helix</keyword>
<keyword evidence="20" id="KW-1185">Reference proteome</keyword>
<dbReference type="Proteomes" id="UP000465360">
    <property type="component" value="Unassembled WGS sequence"/>
</dbReference>
<dbReference type="AlphaFoldDB" id="A0A7I9YY52"/>
<keyword evidence="3" id="KW-1003">Cell membrane</keyword>
<reference evidence="19 20" key="1">
    <citation type="journal article" date="2019" name="Emerg. Microbes Infect.">
        <title>Comprehensive subspecies identification of 175 nontuberculous mycobacteria species based on 7547 genomic profiles.</title>
        <authorList>
            <person name="Matsumoto Y."/>
            <person name="Kinjo T."/>
            <person name="Motooka D."/>
            <person name="Nabeya D."/>
            <person name="Jung N."/>
            <person name="Uechi K."/>
            <person name="Horii T."/>
            <person name="Iida T."/>
            <person name="Fujita J."/>
            <person name="Nakamura S."/>
        </authorList>
    </citation>
    <scope>NUCLEOTIDE SEQUENCE [LARGE SCALE GENOMIC DNA]</scope>
    <source>
        <strain evidence="19 20">JCM 30725</strain>
    </source>
</reference>
<feature type="transmembrane region" description="Helical" evidence="17">
    <location>
        <begin position="327"/>
        <end position="349"/>
    </location>
</feature>
<dbReference type="CDD" id="cd14014">
    <property type="entry name" value="STKc_PknB_like"/>
    <property type="match status" value="1"/>
</dbReference>
<evidence type="ECO:0000256" key="13">
    <source>
        <dbReference type="ARBA" id="ARBA00047899"/>
    </source>
</evidence>
<evidence type="ECO:0000256" key="9">
    <source>
        <dbReference type="ARBA" id="ARBA00022777"/>
    </source>
</evidence>
<dbReference type="Gene3D" id="3.30.200.20">
    <property type="entry name" value="Phosphorylase Kinase, domain 1"/>
    <property type="match status" value="1"/>
</dbReference>
<keyword evidence="10 15" id="KW-0067">ATP-binding</keyword>
<evidence type="ECO:0000256" key="17">
    <source>
        <dbReference type="SAM" id="Phobius"/>
    </source>
</evidence>
<dbReference type="InterPro" id="IPR000719">
    <property type="entry name" value="Prot_kinase_dom"/>
</dbReference>
<dbReference type="Pfam" id="PF00069">
    <property type="entry name" value="Pkinase"/>
    <property type="match status" value="1"/>
</dbReference>
<evidence type="ECO:0000256" key="14">
    <source>
        <dbReference type="ARBA" id="ARBA00048679"/>
    </source>
</evidence>